<keyword evidence="4" id="KW-1185">Reference proteome</keyword>
<evidence type="ECO:0000313" key="4">
    <source>
        <dbReference type="Proteomes" id="UP001597400"/>
    </source>
</evidence>
<feature type="domain" description="Transposon Tn7 transposition protein TnsD C-terminal" evidence="2">
    <location>
        <begin position="206"/>
        <end position="304"/>
    </location>
</feature>
<feature type="domain" description="TniQ" evidence="1">
    <location>
        <begin position="6"/>
        <end position="158"/>
    </location>
</feature>
<evidence type="ECO:0000259" key="1">
    <source>
        <dbReference type="Pfam" id="PF06527"/>
    </source>
</evidence>
<name>A0ABW4TYL6_9SPHN</name>
<accession>A0ABW4TYL6</accession>
<proteinExistence type="predicted"/>
<comment type="caution">
    <text evidence="3">The sequence shown here is derived from an EMBL/GenBank/DDBJ whole genome shotgun (WGS) entry which is preliminary data.</text>
</comment>
<dbReference type="Pfam" id="PF15978">
    <property type="entry name" value="TnsD"/>
    <property type="match status" value="2"/>
</dbReference>
<dbReference type="RefSeq" id="WP_380930358.1">
    <property type="nucleotide sequence ID" value="NZ_JBHUGS010000003.1"/>
</dbReference>
<dbReference type="InterPro" id="IPR009492">
    <property type="entry name" value="TniQ"/>
</dbReference>
<dbReference type="EMBL" id="JBHUGS010000003">
    <property type="protein sequence ID" value="MFD1951583.1"/>
    <property type="molecule type" value="Genomic_DNA"/>
</dbReference>
<evidence type="ECO:0000259" key="2">
    <source>
        <dbReference type="Pfam" id="PF15978"/>
    </source>
</evidence>
<evidence type="ECO:0000313" key="3">
    <source>
        <dbReference type="EMBL" id="MFD1951583.1"/>
    </source>
</evidence>
<dbReference type="Pfam" id="PF06527">
    <property type="entry name" value="TniQ"/>
    <property type="match status" value="1"/>
</dbReference>
<dbReference type="Proteomes" id="UP001597400">
    <property type="component" value="Unassembled WGS sequence"/>
</dbReference>
<feature type="domain" description="Transposon Tn7 transposition protein TnsD C-terminal" evidence="2">
    <location>
        <begin position="332"/>
        <end position="392"/>
    </location>
</feature>
<protein>
    <submittedName>
        <fullName evidence="3">TnsD family Tn7-like transposition protein</fullName>
    </submittedName>
</protein>
<sequence>MPLPAFFPCVRPGELIYSALARHSVAMGALGPKGVMSALFGKANAIATMDLPNNLGALVERLPPGLGIDAETLAWEHTLFPYYARFQQPDVAHRALHAMVNSGGAIHLMLGINTFRTGRPSHLQFCAACSEGMLIEFGSLHWRCAHQLPGVLVCPDHGEILRRSSVRLVANNRHEFIAASEETCASGGEPLVATLDDDEIAGAVAIARASAALLWRPTTPRLGVELLSEYHDALRAAGLMKGRFKVNQRELAFRLEQHWGKLLDQFDGVRLKDCNESWLASLVRTSKGAQPPLQHLLLQIFLEAQPAVPPSPTRINTPRHRPFRAGRAKPAIETRLDWQTIDASYARELRRGASAIYKMEPPSRVTLAAVERLIGRRDWLSKRRRKLPRSCAATLKIQESVRSFQMRRLRWHGALCRAEGLFDPWILLRRAGLRESLIQAAREELGPLDIVPILQAAA</sequence>
<organism evidence="3 4">
    <name type="scientific">Sphingomonas arantia</name>
    <dbReference type="NCBI Taxonomy" id="1460676"/>
    <lineage>
        <taxon>Bacteria</taxon>
        <taxon>Pseudomonadati</taxon>
        <taxon>Pseudomonadota</taxon>
        <taxon>Alphaproteobacteria</taxon>
        <taxon>Sphingomonadales</taxon>
        <taxon>Sphingomonadaceae</taxon>
        <taxon>Sphingomonas</taxon>
    </lineage>
</organism>
<dbReference type="InterPro" id="IPR032750">
    <property type="entry name" value="TnsD_C"/>
</dbReference>
<gene>
    <name evidence="3" type="ORF">ACFSGX_12485</name>
</gene>
<reference evidence="4" key="1">
    <citation type="journal article" date="2019" name="Int. J. Syst. Evol. Microbiol.">
        <title>The Global Catalogue of Microorganisms (GCM) 10K type strain sequencing project: providing services to taxonomists for standard genome sequencing and annotation.</title>
        <authorList>
            <consortium name="The Broad Institute Genomics Platform"/>
            <consortium name="The Broad Institute Genome Sequencing Center for Infectious Disease"/>
            <person name="Wu L."/>
            <person name="Ma J."/>
        </authorList>
    </citation>
    <scope>NUCLEOTIDE SEQUENCE [LARGE SCALE GENOMIC DNA]</scope>
    <source>
        <strain evidence="4">CGMCC 1.12702</strain>
    </source>
</reference>